<evidence type="ECO:0000256" key="1">
    <source>
        <dbReference type="SAM" id="SignalP"/>
    </source>
</evidence>
<proteinExistence type="predicted"/>
<sequence>MKKTLFAIATSSVILFSANASADMDYAAQAMERHGMEKPVSMPFMNVFSGRASLDSIVVPTDYEKLQARMEELSDRRGK</sequence>
<gene>
    <name evidence="2" type="ORF">GV64_01310</name>
</gene>
<dbReference type="Proteomes" id="UP000027997">
    <property type="component" value="Unassembled WGS sequence"/>
</dbReference>
<dbReference type="AlphaFoldDB" id="A0A081K5Y1"/>
<feature type="chain" id="PRO_5001758720" evidence="1">
    <location>
        <begin position="23"/>
        <end position="79"/>
    </location>
</feature>
<organism evidence="2 3">
    <name type="scientific">Endozoicomonas elysicola</name>
    <dbReference type="NCBI Taxonomy" id="305900"/>
    <lineage>
        <taxon>Bacteria</taxon>
        <taxon>Pseudomonadati</taxon>
        <taxon>Pseudomonadota</taxon>
        <taxon>Gammaproteobacteria</taxon>
        <taxon>Oceanospirillales</taxon>
        <taxon>Endozoicomonadaceae</taxon>
        <taxon>Endozoicomonas</taxon>
    </lineage>
</organism>
<comment type="caution">
    <text evidence="2">The sequence shown here is derived from an EMBL/GenBank/DDBJ whole genome shotgun (WGS) entry which is preliminary data.</text>
</comment>
<keyword evidence="1" id="KW-0732">Signal</keyword>
<reference evidence="2 3" key="1">
    <citation type="submission" date="2014-06" db="EMBL/GenBank/DDBJ databases">
        <title>Whole Genome Sequences of Three Symbiotic Endozoicomonas Bacteria.</title>
        <authorList>
            <person name="Neave M.J."/>
            <person name="Apprill A."/>
            <person name="Voolstra C.R."/>
        </authorList>
    </citation>
    <scope>NUCLEOTIDE SEQUENCE [LARGE SCALE GENOMIC DNA]</scope>
    <source>
        <strain evidence="2 3">DSM 22380</strain>
    </source>
</reference>
<feature type="signal peptide" evidence="1">
    <location>
        <begin position="1"/>
        <end position="22"/>
    </location>
</feature>
<evidence type="ECO:0000313" key="2">
    <source>
        <dbReference type="EMBL" id="KEI69557.1"/>
    </source>
</evidence>
<name>A0A081K5Y1_9GAMM</name>
<accession>A0A081K5Y1</accession>
<dbReference type="EMBL" id="JOJP01000001">
    <property type="protein sequence ID" value="KEI69557.1"/>
    <property type="molecule type" value="Genomic_DNA"/>
</dbReference>
<evidence type="ECO:0000313" key="3">
    <source>
        <dbReference type="Proteomes" id="UP000027997"/>
    </source>
</evidence>
<keyword evidence="3" id="KW-1185">Reference proteome</keyword>
<dbReference type="RefSeq" id="WP_020582010.1">
    <property type="nucleotide sequence ID" value="NZ_JOJP01000001.1"/>
</dbReference>
<protein>
    <submittedName>
        <fullName evidence="2">Uncharacterized protein</fullName>
    </submittedName>
</protein>